<gene>
    <name evidence="1" type="ORF">QAD02_005031</name>
</gene>
<sequence length="119" mass="13744">MQSISGNQITTPYELYVWASQTMETMDVFFVAKSKYLKTKTSLSGRYLNAKTVPGTQSYHSVEVIQDTKHMQLARYSASLEVNLFPKPEVKRKRAENIRQEISIPVKENRSRLEKSKAR</sequence>
<reference evidence="1" key="1">
    <citation type="submission" date="2023-04" db="EMBL/GenBank/DDBJ databases">
        <title>A chromosome-level genome assembly of the parasitoid wasp Eretmocerus hayati.</title>
        <authorList>
            <person name="Zhong Y."/>
            <person name="Liu S."/>
            <person name="Liu Y."/>
        </authorList>
    </citation>
    <scope>NUCLEOTIDE SEQUENCE</scope>
    <source>
        <strain evidence="1">ZJU_SS_LIU_2023</strain>
    </source>
</reference>
<evidence type="ECO:0000313" key="2">
    <source>
        <dbReference type="Proteomes" id="UP001239111"/>
    </source>
</evidence>
<proteinExistence type="predicted"/>
<evidence type="ECO:0000313" key="1">
    <source>
        <dbReference type="EMBL" id="KAJ8673769.1"/>
    </source>
</evidence>
<keyword evidence="2" id="KW-1185">Reference proteome</keyword>
<accession>A0ACC2NRP1</accession>
<name>A0ACC2NRP1_9HYME</name>
<comment type="caution">
    <text evidence="1">The sequence shown here is derived from an EMBL/GenBank/DDBJ whole genome shotgun (WGS) entry which is preliminary data.</text>
</comment>
<protein>
    <submittedName>
        <fullName evidence="1">Uncharacterized protein</fullName>
    </submittedName>
</protein>
<organism evidence="1 2">
    <name type="scientific">Eretmocerus hayati</name>
    <dbReference type="NCBI Taxonomy" id="131215"/>
    <lineage>
        <taxon>Eukaryota</taxon>
        <taxon>Metazoa</taxon>
        <taxon>Ecdysozoa</taxon>
        <taxon>Arthropoda</taxon>
        <taxon>Hexapoda</taxon>
        <taxon>Insecta</taxon>
        <taxon>Pterygota</taxon>
        <taxon>Neoptera</taxon>
        <taxon>Endopterygota</taxon>
        <taxon>Hymenoptera</taxon>
        <taxon>Apocrita</taxon>
        <taxon>Proctotrupomorpha</taxon>
        <taxon>Chalcidoidea</taxon>
        <taxon>Aphelinidae</taxon>
        <taxon>Aphelininae</taxon>
        <taxon>Eretmocerus</taxon>
    </lineage>
</organism>
<dbReference type="Proteomes" id="UP001239111">
    <property type="component" value="Chromosome 3"/>
</dbReference>
<dbReference type="EMBL" id="CM056743">
    <property type="protein sequence ID" value="KAJ8673769.1"/>
    <property type="molecule type" value="Genomic_DNA"/>
</dbReference>